<evidence type="ECO:0000313" key="2">
    <source>
        <dbReference type="Proteomes" id="UP000198662"/>
    </source>
</evidence>
<dbReference type="AlphaFoldDB" id="A0A1G9KS55"/>
<sequence length="68" mass="8030">MRAFCFARTRSPRSGYQRFEQLRDLVTDHLRLAFPVLDGDVKPPEEPEMNGPVLGFRQHLQETPWIFE</sequence>
<gene>
    <name evidence="1" type="ORF">SAMN05216298_4221</name>
</gene>
<evidence type="ECO:0000313" key="1">
    <source>
        <dbReference type="EMBL" id="SDL52469.1"/>
    </source>
</evidence>
<organism evidence="1 2">
    <name type="scientific">Glycomyces sambucus</name>
    <dbReference type="NCBI Taxonomy" id="380244"/>
    <lineage>
        <taxon>Bacteria</taxon>
        <taxon>Bacillati</taxon>
        <taxon>Actinomycetota</taxon>
        <taxon>Actinomycetes</taxon>
        <taxon>Glycomycetales</taxon>
        <taxon>Glycomycetaceae</taxon>
        <taxon>Glycomyces</taxon>
    </lineage>
</organism>
<dbReference type="EMBL" id="FNGF01000006">
    <property type="protein sequence ID" value="SDL52469.1"/>
    <property type="molecule type" value="Genomic_DNA"/>
</dbReference>
<proteinExistence type="predicted"/>
<keyword evidence="2" id="KW-1185">Reference proteome</keyword>
<reference evidence="2" key="1">
    <citation type="submission" date="2016-10" db="EMBL/GenBank/DDBJ databases">
        <authorList>
            <person name="Varghese N."/>
            <person name="Submissions S."/>
        </authorList>
    </citation>
    <scope>NUCLEOTIDE SEQUENCE [LARGE SCALE GENOMIC DNA]</scope>
    <source>
        <strain evidence="2">CGMCC 4.3147</strain>
    </source>
</reference>
<name>A0A1G9KS55_9ACTN</name>
<protein>
    <submittedName>
        <fullName evidence="1">Uncharacterized protein</fullName>
    </submittedName>
</protein>
<accession>A0A1G9KS55</accession>
<dbReference type="Proteomes" id="UP000198662">
    <property type="component" value="Unassembled WGS sequence"/>
</dbReference>